<dbReference type="HOGENOM" id="CLU_2472943_0_0_1"/>
<keyword evidence="2" id="KW-1185">Reference proteome</keyword>
<name>A0A0E0LKJ9_ORYPU</name>
<dbReference type="Gramene" id="OPUNC07G12910.1">
    <property type="protein sequence ID" value="OPUNC07G12910.1"/>
    <property type="gene ID" value="OPUNC07G12910"/>
</dbReference>
<dbReference type="AlphaFoldDB" id="A0A0E0LKJ9"/>
<proteinExistence type="predicted"/>
<reference evidence="1" key="1">
    <citation type="submission" date="2015-04" db="UniProtKB">
        <authorList>
            <consortium name="EnsemblPlants"/>
        </authorList>
    </citation>
    <scope>IDENTIFICATION</scope>
</reference>
<accession>A0A0E0LKJ9</accession>
<evidence type="ECO:0000313" key="2">
    <source>
        <dbReference type="Proteomes" id="UP000026962"/>
    </source>
</evidence>
<dbReference type="EnsemblPlants" id="OPUNC07G12910.1">
    <property type="protein sequence ID" value="OPUNC07G12910.1"/>
    <property type="gene ID" value="OPUNC07G12910"/>
</dbReference>
<sequence>MALGEPVMQRQWLSHRTSDHITKSWVLSCQMPSPKDSSWSGPQLHMYECLRAHQSTSSMLLIEDARLTRSIPFITIHKLRLPPQDIIS</sequence>
<protein>
    <submittedName>
        <fullName evidence="1">Uncharacterized protein</fullName>
    </submittedName>
</protein>
<reference evidence="1" key="2">
    <citation type="submission" date="2018-05" db="EMBL/GenBank/DDBJ databases">
        <title>OpunRS2 (Oryza punctata Reference Sequence Version 2).</title>
        <authorList>
            <person name="Zhang J."/>
            <person name="Kudrna D."/>
            <person name="Lee S."/>
            <person name="Talag J."/>
            <person name="Welchert J."/>
            <person name="Wing R.A."/>
        </authorList>
    </citation>
    <scope>NUCLEOTIDE SEQUENCE [LARGE SCALE GENOMIC DNA]</scope>
</reference>
<evidence type="ECO:0000313" key="1">
    <source>
        <dbReference type="EnsemblPlants" id="OPUNC07G12910.1"/>
    </source>
</evidence>
<dbReference type="Proteomes" id="UP000026962">
    <property type="component" value="Chromosome 7"/>
</dbReference>
<organism evidence="1">
    <name type="scientific">Oryza punctata</name>
    <name type="common">Red rice</name>
    <dbReference type="NCBI Taxonomy" id="4537"/>
    <lineage>
        <taxon>Eukaryota</taxon>
        <taxon>Viridiplantae</taxon>
        <taxon>Streptophyta</taxon>
        <taxon>Embryophyta</taxon>
        <taxon>Tracheophyta</taxon>
        <taxon>Spermatophyta</taxon>
        <taxon>Magnoliopsida</taxon>
        <taxon>Liliopsida</taxon>
        <taxon>Poales</taxon>
        <taxon>Poaceae</taxon>
        <taxon>BOP clade</taxon>
        <taxon>Oryzoideae</taxon>
        <taxon>Oryzeae</taxon>
        <taxon>Oryzinae</taxon>
        <taxon>Oryza</taxon>
    </lineage>
</organism>